<sequence length="81" mass="8929">MNHPHTILVENAVAIQLWVFSVSLRMDPPPTPDVPLLPPAPAPPPPPSDCLLSILWCLCCCGLWRSCCPPLFDDEFGRLPL</sequence>
<dbReference type="Proteomes" id="UP000827976">
    <property type="component" value="Chromosome 2"/>
</dbReference>
<protein>
    <submittedName>
        <fullName evidence="1">Uncharacterized protein</fullName>
    </submittedName>
</protein>
<organism evidence="1 2">
    <name type="scientific">Dioscorea alata</name>
    <name type="common">Purple yam</name>
    <dbReference type="NCBI Taxonomy" id="55571"/>
    <lineage>
        <taxon>Eukaryota</taxon>
        <taxon>Viridiplantae</taxon>
        <taxon>Streptophyta</taxon>
        <taxon>Embryophyta</taxon>
        <taxon>Tracheophyta</taxon>
        <taxon>Spermatophyta</taxon>
        <taxon>Magnoliopsida</taxon>
        <taxon>Liliopsida</taxon>
        <taxon>Dioscoreales</taxon>
        <taxon>Dioscoreaceae</taxon>
        <taxon>Dioscorea</taxon>
    </lineage>
</organism>
<evidence type="ECO:0000313" key="2">
    <source>
        <dbReference type="Proteomes" id="UP000827976"/>
    </source>
</evidence>
<proteinExistence type="predicted"/>
<dbReference type="EMBL" id="CM037012">
    <property type="protein sequence ID" value="KAH7691151.1"/>
    <property type="molecule type" value="Genomic_DNA"/>
</dbReference>
<evidence type="ECO:0000313" key="1">
    <source>
        <dbReference type="EMBL" id="KAH7691151.1"/>
    </source>
</evidence>
<keyword evidence="2" id="KW-1185">Reference proteome</keyword>
<gene>
    <name evidence="1" type="ORF">IHE45_02G098000</name>
</gene>
<comment type="caution">
    <text evidence="1">The sequence shown here is derived from an EMBL/GenBank/DDBJ whole genome shotgun (WGS) entry which is preliminary data.</text>
</comment>
<name>A0ACB7WSQ6_DIOAL</name>
<accession>A0ACB7WSQ6</accession>
<reference evidence="2" key="1">
    <citation type="journal article" date="2022" name="Nat. Commun.">
        <title>Chromosome evolution and the genetic basis of agronomically important traits in greater yam.</title>
        <authorList>
            <person name="Bredeson J.V."/>
            <person name="Lyons J.B."/>
            <person name="Oniyinde I.O."/>
            <person name="Okereke N.R."/>
            <person name="Kolade O."/>
            <person name="Nnabue I."/>
            <person name="Nwadili C.O."/>
            <person name="Hribova E."/>
            <person name="Parker M."/>
            <person name="Nwogha J."/>
            <person name="Shu S."/>
            <person name="Carlson J."/>
            <person name="Kariba R."/>
            <person name="Muthemba S."/>
            <person name="Knop K."/>
            <person name="Barton G.J."/>
            <person name="Sherwood A.V."/>
            <person name="Lopez-Montes A."/>
            <person name="Asiedu R."/>
            <person name="Jamnadass R."/>
            <person name="Muchugi A."/>
            <person name="Goodstein D."/>
            <person name="Egesi C.N."/>
            <person name="Featherston J."/>
            <person name="Asfaw A."/>
            <person name="Simpson G.G."/>
            <person name="Dolezel J."/>
            <person name="Hendre P.S."/>
            <person name="Van Deynze A."/>
            <person name="Kumar P.L."/>
            <person name="Obidiegwu J.E."/>
            <person name="Bhattacharjee R."/>
            <person name="Rokhsar D.S."/>
        </authorList>
    </citation>
    <scope>NUCLEOTIDE SEQUENCE [LARGE SCALE GENOMIC DNA]</scope>
    <source>
        <strain evidence="2">cv. TDa95/00328</strain>
    </source>
</reference>